<organism evidence="1 2">
    <name type="scientific">Mycena maculata</name>
    <dbReference type="NCBI Taxonomy" id="230809"/>
    <lineage>
        <taxon>Eukaryota</taxon>
        <taxon>Fungi</taxon>
        <taxon>Dikarya</taxon>
        <taxon>Basidiomycota</taxon>
        <taxon>Agaricomycotina</taxon>
        <taxon>Agaricomycetes</taxon>
        <taxon>Agaricomycetidae</taxon>
        <taxon>Agaricales</taxon>
        <taxon>Marasmiineae</taxon>
        <taxon>Mycenaceae</taxon>
        <taxon>Mycena</taxon>
    </lineage>
</organism>
<comment type="caution">
    <text evidence="1">The sequence shown here is derived from an EMBL/GenBank/DDBJ whole genome shotgun (WGS) entry which is preliminary data.</text>
</comment>
<dbReference type="Proteomes" id="UP001215280">
    <property type="component" value="Unassembled WGS sequence"/>
</dbReference>
<dbReference type="AlphaFoldDB" id="A0AAD7I6W9"/>
<evidence type="ECO:0000313" key="1">
    <source>
        <dbReference type="EMBL" id="KAJ7735622.1"/>
    </source>
</evidence>
<reference evidence="1" key="1">
    <citation type="submission" date="2023-03" db="EMBL/GenBank/DDBJ databases">
        <title>Massive genome expansion in bonnet fungi (Mycena s.s.) driven by repeated elements and novel gene families across ecological guilds.</title>
        <authorList>
            <consortium name="Lawrence Berkeley National Laboratory"/>
            <person name="Harder C.B."/>
            <person name="Miyauchi S."/>
            <person name="Viragh M."/>
            <person name="Kuo A."/>
            <person name="Thoen E."/>
            <person name="Andreopoulos B."/>
            <person name="Lu D."/>
            <person name="Skrede I."/>
            <person name="Drula E."/>
            <person name="Henrissat B."/>
            <person name="Morin E."/>
            <person name="Kohler A."/>
            <person name="Barry K."/>
            <person name="LaButti K."/>
            <person name="Morin E."/>
            <person name="Salamov A."/>
            <person name="Lipzen A."/>
            <person name="Mereny Z."/>
            <person name="Hegedus B."/>
            <person name="Baldrian P."/>
            <person name="Stursova M."/>
            <person name="Weitz H."/>
            <person name="Taylor A."/>
            <person name="Grigoriev I.V."/>
            <person name="Nagy L.G."/>
            <person name="Martin F."/>
            <person name="Kauserud H."/>
        </authorList>
    </citation>
    <scope>NUCLEOTIDE SEQUENCE</scope>
    <source>
        <strain evidence="1">CBHHK188m</strain>
    </source>
</reference>
<protein>
    <submittedName>
        <fullName evidence="1">Uncharacterized protein</fullName>
    </submittedName>
</protein>
<evidence type="ECO:0000313" key="2">
    <source>
        <dbReference type="Proteomes" id="UP001215280"/>
    </source>
</evidence>
<proteinExistence type="predicted"/>
<sequence length="237" mass="26500">MRDGGKSWAYARDLTPLPSRYSSLNRSSMKWVSEMVAVPDQGAPLLIRALFPVDRWSWPDRGQLAGFLVWLVSQSDIVGPSDLGANSIFRANLKSSSNYLKSRPPEARAERSMPMLDLIQFVQVLQRVSAFIAGPSSLSPQSEIHTEVLNSSDFISQVHFLRHIHYELSEILVCRIPPALHTALTLQPSGAHGESEILCRVGCYVRMSVRGLGDVGEKERESLSNAHCRKEMERNNK</sequence>
<dbReference type="EMBL" id="JARJLG010000153">
    <property type="protein sequence ID" value="KAJ7735622.1"/>
    <property type="molecule type" value="Genomic_DNA"/>
</dbReference>
<gene>
    <name evidence="1" type="ORF">DFH07DRAFT_779914</name>
</gene>
<keyword evidence="2" id="KW-1185">Reference proteome</keyword>
<accession>A0AAD7I6W9</accession>
<name>A0AAD7I6W9_9AGAR</name>